<reference evidence="1" key="1">
    <citation type="submission" date="2021-05" db="EMBL/GenBank/DDBJ databases">
        <authorList>
            <person name="Alioto T."/>
            <person name="Alioto T."/>
            <person name="Gomez Garrido J."/>
        </authorList>
    </citation>
    <scope>NUCLEOTIDE SEQUENCE</scope>
</reference>
<organism evidence="1">
    <name type="scientific">Culex pipiens</name>
    <name type="common">House mosquito</name>
    <dbReference type="NCBI Taxonomy" id="7175"/>
    <lineage>
        <taxon>Eukaryota</taxon>
        <taxon>Metazoa</taxon>
        <taxon>Ecdysozoa</taxon>
        <taxon>Arthropoda</taxon>
        <taxon>Hexapoda</taxon>
        <taxon>Insecta</taxon>
        <taxon>Pterygota</taxon>
        <taxon>Neoptera</taxon>
        <taxon>Endopterygota</taxon>
        <taxon>Diptera</taxon>
        <taxon>Nematocera</taxon>
        <taxon>Culicoidea</taxon>
        <taxon>Culicidae</taxon>
        <taxon>Culicinae</taxon>
        <taxon>Culicini</taxon>
        <taxon>Culex</taxon>
        <taxon>Culex</taxon>
    </lineage>
</organism>
<name>A0A8D8CVZ6_CULPI</name>
<dbReference type="EMBL" id="HBUE01140889">
    <property type="protein sequence ID" value="CAG6500678.1"/>
    <property type="molecule type" value="Transcribed_RNA"/>
</dbReference>
<accession>A0A8D8CVZ6</accession>
<evidence type="ECO:0000313" key="1">
    <source>
        <dbReference type="EMBL" id="CAG6500678.1"/>
    </source>
</evidence>
<sequence>MMSYCFLVAAICCSNPSSSISTTAAVATPFREAIEDCDPEPDSRSSASSSSSWDIAECSEVCEVGLSRFFFGEISLGSLSFLVPRFPLVATGSCISASSKLTPSSASSETS</sequence>
<protein>
    <submittedName>
        <fullName evidence="1">(northern house mosquito) hypothetical protein</fullName>
    </submittedName>
</protein>
<dbReference type="AlphaFoldDB" id="A0A8D8CVZ6"/>
<proteinExistence type="predicted"/>